<feature type="binding site" evidence="4">
    <location>
        <position position="236"/>
    </location>
    <ligand>
        <name>NAD(+)</name>
        <dbReference type="ChEBI" id="CHEBI:57540"/>
    </ligand>
</feature>
<dbReference type="SUPFAM" id="SSF52283">
    <property type="entry name" value="Formate/glycerate dehydrogenase catalytic domain-like"/>
    <property type="match status" value="1"/>
</dbReference>
<dbReference type="InterPro" id="IPR015878">
    <property type="entry name" value="Ado_hCys_hydrolase_NAD-bd"/>
</dbReference>
<feature type="binding site" evidence="4">
    <location>
        <position position="55"/>
    </location>
    <ligand>
        <name>substrate</name>
    </ligand>
</feature>
<feature type="binding site" evidence="4">
    <location>
        <begin position="265"/>
        <end position="270"/>
    </location>
    <ligand>
        <name>NAD(+)</name>
        <dbReference type="ChEBI" id="CHEBI:57540"/>
    </ligand>
</feature>
<dbReference type="PANTHER" id="PTHR23420">
    <property type="entry name" value="ADENOSYLHOMOCYSTEINASE"/>
    <property type="match status" value="1"/>
</dbReference>
<dbReference type="RefSeq" id="WP_167925620.1">
    <property type="nucleotide sequence ID" value="NZ_JAATVY010000007.1"/>
</dbReference>
<evidence type="ECO:0000313" key="9">
    <source>
        <dbReference type="Proteomes" id="UP000722989"/>
    </source>
</evidence>
<dbReference type="EMBL" id="JAATVY010000007">
    <property type="protein sequence ID" value="NJC70734.1"/>
    <property type="molecule type" value="Genomic_DNA"/>
</dbReference>
<evidence type="ECO:0000256" key="4">
    <source>
        <dbReference type="HAMAP-Rule" id="MF_00563"/>
    </source>
</evidence>
<keyword evidence="2 4" id="KW-0554">One-carbon metabolism</keyword>
<organism evidence="8 9">
    <name type="scientific">Planosporangium thailandense</name>
    <dbReference type="NCBI Taxonomy" id="765197"/>
    <lineage>
        <taxon>Bacteria</taxon>
        <taxon>Bacillati</taxon>
        <taxon>Actinomycetota</taxon>
        <taxon>Actinomycetes</taxon>
        <taxon>Micromonosporales</taxon>
        <taxon>Micromonosporaceae</taxon>
        <taxon>Planosporangium</taxon>
    </lineage>
</organism>
<feature type="binding site" evidence="4">
    <location>
        <position position="288"/>
    </location>
    <ligand>
        <name>NAD(+)</name>
        <dbReference type="ChEBI" id="CHEBI:57540"/>
    </ligand>
</feature>
<feature type="binding site" evidence="4">
    <location>
        <position position="323"/>
    </location>
    <ligand>
        <name>NAD(+)</name>
        <dbReference type="ChEBI" id="CHEBI:57540"/>
    </ligand>
</feature>
<comment type="subcellular location">
    <subcellularLocation>
        <location evidence="4">Cytoplasm</location>
    </subcellularLocation>
</comment>
<protein>
    <recommendedName>
        <fullName evidence="4">Adenosylhomocysteinase</fullName>
        <ecNumber evidence="4">3.13.2.1</ecNumber>
    </recommendedName>
    <alternativeName>
        <fullName evidence="4">S-adenosyl-L-homocysteine hydrolase</fullName>
        <shortName evidence="4">AdoHcyase</shortName>
    </alternativeName>
</protein>
<feature type="domain" description="S-adenosyl-L-homocysteine hydrolase NAD binding" evidence="7">
    <location>
        <begin position="236"/>
        <end position="398"/>
    </location>
</feature>
<evidence type="ECO:0000256" key="6">
    <source>
        <dbReference type="RuleBase" id="RU004166"/>
    </source>
</evidence>
<dbReference type="SUPFAM" id="SSF51735">
    <property type="entry name" value="NAD(P)-binding Rossmann-fold domains"/>
    <property type="match status" value="1"/>
</dbReference>
<dbReference type="Proteomes" id="UP000722989">
    <property type="component" value="Unassembled WGS sequence"/>
</dbReference>
<evidence type="ECO:0000259" key="7">
    <source>
        <dbReference type="SMART" id="SM00997"/>
    </source>
</evidence>
<dbReference type="PIRSF" id="PIRSF001109">
    <property type="entry name" value="Ad_hcy_hydrolase"/>
    <property type="match status" value="1"/>
</dbReference>
<dbReference type="InterPro" id="IPR020082">
    <property type="entry name" value="S-Ado-L-homoCys_hydrolase_CS"/>
</dbReference>
<comment type="function">
    <text evidence="4">May play a key role in the regulation of the intracellular concentration of adenosylhomocysteine.</text>
</comment>
<dbReference type="NCBIfam" id="NF004005">
    <property type="entry name" value="PRK05476.2-3"/>
    <property type="match status" value="1"/>
</dbReference>
<comment type="cofactor">
    <cofactor evidence="4 5">
        <name>NAD(+)</name>
        <dbReference type="ChEBI" id="CHEBI:57540"/>
    </cofactor>
    <text evidence="4 5">Binds 1 NAD(+) per subunit.</text>
</comment>
<dbReference type="InterPro" id="IPR000043">
    <property type="entry name" value="Adenosylhomocysteinase-like"/>
</dbReference>
<keyword evidence="3 4" id="KW-0520">NAD</keyword>
<feature type="binding site" evidence="4">
    <location>
        <position position="235"/>
    </location>
    <ligand>
        <name>substrate</name>
    </ligand>
</feature>
<dbReference type="InterPro" id="IPR036291">
    <property type="entry name" value="NAD(P)-bd_dom_sf"/>
</dbReference>
<dbReference type="PROSITE" id="PS00739">
    <property type="entry name" value="ADOHCYASE_2"/>
    <property type="match status" value="1"/>
</dbReference>
<comment type="caution">
    <text evidence="8">The sequence shown here is derived from an EMBL/GenBank/DDBJ whole genome shotgun (WGS) entry which is preliminary data.</text>
</comment>
<dbReference type="HAMAP" id="MF_00563">
    <property type="entry name" value="AdoHcyase"/>
    <property type="match status" value="1"/>
</dbReference>
<dbReference type="CDD" id="cd00401">
    <property type="entry name" value="SAHH"/>
    <property type="match status" value="1"/>
</dbReference>
<keyword evidence="9" id="KW-1185">Reference proteome</keyword>
<comment type="catalytic activity">
    <reaction evidence="4 5">
        <text>S-adenosyl-L-homocysteine + H2O = L-homocysteine + adenosine</text>
        <dbReference type="Rhea" id="RHEA:21708"/>
        <dbReference type="ChEBI" id="CHEBI:15377"/>
        <dbReference type="ChEBI" id="CHEBI:16335"/>
        <dbReference type="ChEBI" id="CHEBI:57856"/>
        <dbReference type="ChEBI" id="CHEBI:58199"/>
        <dbReference type="EC" id="3.13.2.1"/>
    </reaction>
</comment>
<dbReference type="GO" id="GO:0016787">
    <property type="term" value="F:hydrolase activity"/>
    <property type="evidence" value="ECO:0007669"/>
    <property type="project" value="UniProtKB-KW"/>
</dbReference>
<dbReference type="InterPro" id="IPR042172">
    <property type="entry name" value="Adenosylhomocyst_ase-like_sf"/>
</dbReference>
<name>A0ABX0XZR8_9ACTN</name>
<keyword evidence="4 5" id="KW-0378">Hydrolase</keyword>
<feature type="binding site" evidence="4">
    <location>
        <position position="139"/>
    </location>
    <ligand>
        <name>substrate</name>
    </ligand>
</feature>
<evidence type="ECO:0000256" key="2">
    <source>
        <dbReference type="ARBA" id="ARBA00022563"/>
    </source>
</evidence>
<dbReference type="SMART" id="SM00997">
    <property type="entry name" value="AdoHcyase_NAD"/>
    <property type="match status" value="1"/>
</dbReference>
<dbReference type="Pfam" id="PF05221">
    <property type="entry name" value="AdoHcyase"/>
    <property type="match status" value="1"/>
</dbReference>
<feature type="binding site" evidence="4">
    <location>
        <position position="392"/>
    </location>
    <ligand>
        <name>NAD(+)</name>
        <dbReference type="ChEBI" id="CHEBI:57540"/>
    </ligand>
</feature>
<feature type="binding site" evidence="4">
    <location>
        <begin position="344"/>
        <end position="346"/>
    </location>
    <ligand>
        <name>NAD(+)</name>
        <dbReference type="ChEBI" id="CHEBI:57540"/>
    </ligand>
</feature>
<evidence type="ECO:0000313" key="8">
    <source>
        <dbReference type="EMBL" id="NJC70734.1"/>
    </source>
</evidence>
<comment type="pathway">
    <text evidence="4 5">Amino-acid biosynthesis; L-homocysteine biosynthesis; L-homocysteine from S-adenosyl-L-homocysteine: step 1/1.</text>
</comment>
<dbReference type="Gene3D" id="3.40.50.1480">
    <property type="entry name" value="Adenosylhomocysteinase-like"/>
    <property type="match status" value="1"/>
</dbReference>
<sequence>MTFTYRIADIQLAEQGRTDIRFAEHEMPGLMAIRREYAGARPLAGAKIAGSLGMTVETAVLIETLVELGADVRWATCNVLSTMDHAAAAVVVGPSGTPERPAGVPVFAWMDQTLDEYWWCHAQALRWPDGSGPHLILDDGGDATLLLHRAVHHEKSGVPPDPAQAHNAERAALLRLIADSMAEDANRWTPIAGGIIGVAEETTSGVRALRRLHASGELLFAAMNVNDAVTKSKLDNIYGCRHSLIDGLNRATDRMIGGKVAVVVGYGDVGKGSAAALAGQGARVIVVEVDPICALQAALDGFQVTTLDEAAPMGDVFITATANCQVIRPEHMARMKHMAVLGNIGHSDVEVDVAALAAVPGIRRRTVKPQVDEWVWPDGRSIVVLSNGRDLNFGNATGHPAFVMSASFTNQAMALIELYTNAARYPVGIHRLPRIRDEEVARLHLDALGVRLDRLTPQQVEYSGVPADGPYKSEDYRY</sequence>
<dbReference type="Gene3D" id="3.40.50.720">
    <property type="entry name" value="NAD(P)-binding Rossmann-like Domain"/>
    <property type="match status" value="1"/>
</dbReference>
<accession>A0ABX0XZR8</accession>
<dbReference type="SMART" id="SM00996">
    <property type="entry name" value="AdoHcyase"/>
    <property type="match status" value="1"/>
</dbReference>
<keyword evidence="4" id="KW-0963">Cytoplasm</keyword>
<evidence type="ECO:0000256" key="3">
    <source>
        <dbReference type="ARBA" id="ARBA00023027"/>
    </source>
</evidence>
<feature type="binding site" evidence="4">
    <location>
        <position position="201"/>
    </location>
    <ligand>
        <name>substrate</name>
    </ligand>
</feature>
<dbReference type="NCBIfam" id="TIGR00936">
    <property type="entry name" value="ahcY"/>
    <property type="match status" value="1"/>
</dbReference>
<proteinExistence type="inferred from homology"/>
<dbReference type="Pfam" id="PF00670">
    <property type="entry name" value="AdoHcyase_NAD"/>
    <property type="match status" value="1"/>
</dbReference>
<feature type="binding site" evidence="4">
    <location>
        <position position="231"/>
    </location>
    <ligand>
        <name>substrate</name>
    </ligand>
</feature>
<dbReference type="EC" id="3.13.2.1" evidence="4"/>
<comment type="caution">
    <text evidence="4">Lacks conserved residue(s) required for the propagation of feature annotation.</text>
</comment>
<evidence type="ECO:0000256" key="1">
    <source>
        <dbReference type="ARBA" id="ARBA00007122"/>
    </source>
</evidence>
<gene>
    <name evidence="4" type="primary">ahcY</name>
    <name evidence="8" type="ORF">HC031_13560</name>
</gene>
<dbReference type="PANTHER" id="PTHR23420:SF0">
    <property type="entry name" value="ADENOSYLHOMOCYSTEINASE"/>
    <property type="match status" value="1"/>
</dbReference>
<reference evidence="8 9" key="1">
    <citation type="submission" date="2020-03" db="EMBL/GenBank/DDBJ databases">
        <title>WGS of the type strain of Planosporangium spp.</title>
        <authorList>
            <person name="Thawai C."/>
        </authorList>
    </citation>
    <scope>NUCLEOTIDE SEQUENCE [LARGE SCALE GENOMIC DNA]</scope>
    <source>
        <strain evidence="8 9">TBRC 5610</strain>
    </source>
</reference>
<evidence type="ECO:0000256" key="5">
    <source>
        <dbReference type="RuleBase" id="RU000548"/>
    </source>
</evidence>
<comment type="similarity">
    <text evidence="1 4 6">Belongs to the adenosylhomocysteinase family.</text>
</comment>